<comment type="cofactor">
    <cofactor evidence="1 6">
        <name>heme</name>
        <dbReference type="ChEBI" id="CHEBI:30413"/>
    </cofactor>
</comment>
<dbReference type="Pfam" id="PF00067">
    <property type="entry name" value="p450"/>
    <property type="match status" value="1"/>
</dbReference>
<dbReference type="InterPro" id="IPR002401">
    <property type="entry name" value="Cyt_P450_E_grp-I"/>
</dbReference>
<dbReference type="FunFam" id="1.10.630.10:FF:000022">
    <property type="entry name" value="Taxadiene 5-alpha hydroxylase"/>
    <property type="match status" value="1"/>
</dbReference>
<dbReference type="PRINTS" id="PR00463">
    <property type="entry name" value="EP450I"/>
</dbReference>
<evidence type="ECO:0008006" key="10">
    <source>
        <dbReference type="Google" id="ProtNLM"/>
    </source>
</evidence>
<keyword evidence="7" id="KW-0503">Monooxygenase</keyword>
<dbReference type="SUPFAM" id="SSF48264">
    <property type="entry name" value="Cytochrome P450"/>
    <property type="match status" value="1"/>
</dbReference>
<keyword evidence="9" id="KW-1185">Reference proteome</keyword>
<feature type="non-terminal residue" evidence="8">
    <location>
        <position position="1"/>
    </location>
</feature>
<dbReference type="PANTHER" id="PTHR24286:SF364">
    <property type="entry name" value="CYTOCHROME P450 FAMILY 718"/>
    <property type="match status" value="1"/>
</dbReference>
<dbReference type="Gramene" id="TVU09177">
    <property type="protein sequence ID" value="TVU09177"/>
    <property type="gene ID" value="EJB05_42623"/>
</dbReference>
<evidence type="ECO:0000256" key="2">
    <source>
        <dbReference type="ARBA" id="ARBA00010617"/>
    </source>
</evidence>
<proteinExistence type="inferred from homology"/>
<comment type="caution">
    <text evidence="8">The sequence shown here is derived from an EMBL/GenBank/DDBJ whole genome shotgun (WGS) entry which is preliminary data.</text>
</comment>
<keyword evidence="3 6" id="KW-0479">Metal-binding</keyword>
<evidence type="ECO:0000256" key="5">
    <source>
        <dbReference type="ARBA" id="ARBA00023004"/>
    </source>
</evidence>
<protein>
    <recommendedName>
        <fullName evidence="10">Cytochrome P450</fullName>
    </recommendedName>
</protein>
<accession>A0A5J9TD66</accession>
<dbReference type="Gene3D" id="1.10.630.10">
    <property type="entry name" value="Cytochrome P450"/>
    <property type="match status" value="1"/>
</dbReference>
<evidence type="ECO:0000256" key="4">
    <source>
        <dbReference type="ARBA" id="ARBA00023002"/>
    </source>
</evidence>
<dbReference type="InterPro" id="IPR001128">
    <property type="entry name" value="Cyt_P450"/>
</dbReference>
<organism evidence="8 9">
    <name type="scientific">Eragrostis curvula</name>
    <name type="common">weeping love grass</name>
    <dbReference type="NCBI Taxonomy" id="38414"/>
    <lineage>
        <taxon>Eukaryota</taxon>
        <taxon>Viridiplantae</taxon>
        <taxon>Streptophyta</taxon>
        <taxon>Embryophyta</taxon>
        <taxon>Tracheophyta</taxon>
        <taxon>Spermatophyta</taxon>
        <taxon>Magnoliopsida</taxon>
        <taxon>Liliopsida</taxon>
        <taxon>Poales</taxon>
        <taxon>Poaceae</taxon>
        <taxon>PACMAD clade</taxon>
        <taxon>Chloridoideae</taxon>
        <taxon>Eragrostideae</taxon>
        <taxon>Eragrostidinae</taxon>
        <taxon>Eragrostis</taxon>
    </lineage>
</organism>
<evidence type="ECO:0000313" key="9">
    <source>
        <dbReference type="Proteomes" id="UP000324897"/>
    </source>
</evidence>
<name>A0A5J9TD66_9POAL</name>
<evidence type="ECO:0000256" key="7">
    <source>
        <dbReference type="RuleBase" id="RU000461"/>
    </source>
</evidence>
<dbReference type="AlphaFoldDB" id="A0A5J9TD66"/>
<evidence type="ECO:0000256" key="6">
    <source>
        <dbReference type="PIRSR" id="PIRSR602401-1"/>
    </source>
</evidence>
<evidence type="ECO:0000313" key="8">
    <source>
        <dbReference type="EMBL" id="TVU09177.1"/>
    </source>
</evidence>
<dbReference type="InterPro" id="IPR036396">
    <property type="entry name" value="Cyt_P450_sf"/>
</dbReference>
<dbReference type="CDD" id="cd11043">
    <property type="entry name" value="CYP90-like"/>
    <property type="match status" value="1"/>
</dbReference>
<dbReference type="GO" id="GO:0005506">
    <property type="term" value="F:iron ion binding"/>
    <property type="evidence" value="ECO:0007669"/>
    <property type="project" value="InterPro"/>
</dbReference>
<dbReference type="PRINTS" id="PR00385">
    <property type="entry name" value="P450"/>
</dbReference>
<sequence length="482" mass="53392">MDASAVWIMLAAAVTILAVVVASLPTLFSARGTLPPGSFGLPVVGQTLSYLRALGANTGEDWVRRWVAAYGPVSRLSIYGCPTAILAGASGNKFIFASEAVATANPASLSRMIGRRTIRDVTGDEHRRVRALMTPFLRPDACRRYVASMDGEVRRHLDAEWRGGRAAVALMPSMKDLTFDVMCTVLFGLRRGGDDGVRRALKAEFLQLVRGISVVPLNLPFTTFSKCLAASRRGRRVVAGVIQERRARLERGQSSPADDVVTHMVAEGLPDEEIIDNIMFLLIASHDSTAASLTFLIRHLDANRDAYDKVVQEQEEIARCKASDEALSWEDLRKMRYTWAAALENMRLVPPVFAILRKTTNDVEFGGYRIPKGWQLIQPITMTHWDPAIFPEPEKFDPARFEDSSVIPPFCFIPFGGGVRLCPGNEFARVETLVAMHYIVTRYKWKLAAGCDGSYARFPLPYPSQGFLIDIEPKPMLGQQTK</sequence>
<dbReference type="PANTHER" id="PTHR24286">
    <property type="entry name" value="CYTOCHROME P450 26"/>
    <property type="match status" value="1"/>
</dbReference>
<dbReference type="PROSITE" id="PS00086">
    <property type="entry name" value="CYTOCHROME_P450"/>
    <property type="match status" value="1"/>
</dbReference>
<dbReference type="GO" id="GO:0016125">
    <property type="term" value="P:sterol metabolic process"/>
    <property type="evidence" value="ECO:0007669"/>
    <property type="project" value="TreeGrafter"/>
</dbReference>
<comment type="similarity">
    <text evidence="2 7">Belongs to the cytochrome P450 family.</text>
</comment>
<keyword evidence="5 6" id="KW-0408">Iron</keyword>
<dbReference type="Proteomes" id="UP000324897">
    <property type="component" value="Chromosome 3"/>
</dbReference>
<dbReference type="GO" id="GO:0020037">
    <property type="term" value="F:heme binding"/>
    <property type="evidence" value="ECO:0007669"/>
    <property type="project" value="InterPro"/>
</dbReference>
<evidence type="ECO:0000256" key="1">
    <source>
        <dbReference type="ARBA" id="ARBA00001971"/>
    </source>
</evidence>
<keyword evidence="4 7" id="KW-0560">Oxidoreductase</keyword>
<dbReference type="EMBL" id="RWGY01000039">
    <property type="protein sequence ID" value="TVU09177.1"/>
    <property type="molecule type" value="Genomic_DNA"/>
</dbReference>
<gene>
    <name evidence="8" type="ORF">EJB05_42623</name>
</gene>
<evidence type="ECO:0000256" key="3">
    <source>
        <dbReference type="ARBA" id="ARBA00022723"/>
    </source>
</evidence>
<dbReference type="OrthoDB" id="3945418at2759"/>
<dbReference type="InterPro" id="IPR017972">
    <property type="entry name" value="Cyt_P450_CS"/>
</dbReference>
<keyword evidence="6 7" id="KW-0349">Heme</keyword>
<dbReference type="GO" id="GO:0004497">
    <property type="term" value="F:monooxygenase activity"/>
    <property type="evidence" value="ECO:0007669"/>
    <property type="project" value="UniProtKB-KW"/>
</dbReference>
<feature type="binding site" description="axial binding residue" evidence="6">
    <location>
        <position position="422"/>
    </location>
    <ligand>
        <name>heme</name>
        <dbReference type="ChEBI" id="CHEBI:30413"/>
    </ligand>
    <ligandPart>
        <name>Fe</name>
        <dbReference type="ChEBI" id="CHEBI:18248"/>
    </ligandPart>
</feature>
<reference evidence="8 9" key="1">
    <citation type="journal article" date="2019" name="Sci. Rep.">
        <title>A high-quality genome of Eragrostis curvula grass provides insights into Poaceae evolution and supports new strategies to enhance forage quality.</title>
        <authorList>
            <person name="Carballo J."/>
            <person name="Santos B.A.C.M."/>
            <person name="Zappacosta D."/>
            <person name="Garbus I."/>
            <person name="Selva J.P."/>
            <person name="Gallo C.A."/>
            <person name="Diaz A."/>
            <person name="Albertini E."/>
            <person name="Caccamo M."/>
            <person name="Echenique V."/>
        </authorList>
    </citation>
    <scope>NUCLEOTIDE SEQUENCE [LARGE SCALE GENOMIC DNA]</scope>
    <source>
        <strain evidence="9">cv. Victoria</strain>
        <tissue evidence="8">Leaf</tissue>
    </source>
</reference>
<dbReference type="GO" id="GO:0016705">
    <property type="term" value="F:oxidoreductase activity, acting on paired donors, with incorporation or reduction of molecular oxygen"/>
    <property type="evidence" value="ECO:0007669"/>
    <property type="project" value="InterPro"/>
</dbReference>